<dbReference type="InterPro" id="IPR047682">
    <property type="entry name" value="SepH-like"/>
</dbReference>
<comment type="caution">
    <text evidence="3">The sequence shown here is derived from an EMBL/GenBank/DDBJ whole genome shotgun (WGS) entry which is preliminary data.</text>
</comment>
<reference evidence="3" key="1">
    <citation type="submission" date="2023-10" db="EMBL/GenBank/DDBJ databases">
        <title>Whole Genome based description of the genera Actinobaculum and Actinotignum reveals a complex phylogenetic relationship within the species included in the genus Actinotignum.</title>
        <authorList>
            <person name="Jensen C.S."/>
            <person name="Dargis R."/>
            <person name="Kemp M."/>
            <person name="Christensen J.J."/>
        </authorList>
    </citation>
    <scope>NUCLEOTIDE SEQUENCE</scope>
    <source>
        <strain evidence="3">SLA_B511</strain>
    </source>
</reference>
<feature type="compositionally biased region" description="Low complexity" evidence="1">
    <location>
        <begin position="298"/>
        <end position="313"/>
    </location>
</feature>
<name>A0AAW9HRZ7_9ACTO</name>
<evidence type="ECO:0000259" key="2">
    <source>
        <dbReference type="Pfam" id="PF11268"/>
    </source>
</evidence>
<sequence>MKKLELLGVQPGEDNLMLNDAEGNRYLLPMTDALRAALRKDRTPHTSARDPQTPMSPREIQALLREGRTVEDISEITSIPASRISALARPIEAERNYTALTARQYTMGRDIGGFSLDELVTSRLVGRGVDVTTLEWDATRKADNPWMLRLTFTSASREHVALWTINLDKKSVTAHNDEASWLSETSLSTDAGPWRPANTPPAPQVADSSQQDSPDIRQESVVDEVLASLDSQRGKNRPMPDADIDLDPDDFDGAHFAPEEVQDSGDKKGPATIVALPSRMEQLSGQAALLEPENVDNSSSKKAGTKGGSAISGVSTVRPLTSEDNETSSRRHGRKGKKAEAESSGDTSKSSSKKKKNSRPSMPAWDEIIFGKKDD</sequence>
<dbReference type="Proteomes" id="UP001281731">
    <property type="component" value="Unassembled WGS sequence"/>
</dbReference>
<gene>
    <name evidence="3" type="primary">sepH</name>
    <name evidence="3" type="ORF">R6G80_06675</name>
</gene>
<dbReference type="EMBL" id="JAWNGC010000008">
    <property type="protein sequence ID" value="MDY5155402.1"/>
    <property type="molecule type" value="Genomic_DNA"/>
</dbReference>
<evidence type="ECO:0000313" key="4">
    <source>
        <dbReference type="Proteomes" id="UP001281731"/>
    </source>
</evidence>
<feature type="compositionally biased region" description="Acidic residues" evidence="1">
    <location>
        <begin position="242"/>
        <end position="251"/>
    </location>
</feature>
<dbReference type="InterPro" id="IPR021421">
    <property type="entry name" value="DUF3071"/>
</dbReference>
<dbReference type="NCBIfam" id="NF040712">
    <property type="entry name" value="SepH"/>
    <property type="match status" value="1"/>
</dbReference>
<dbReference type="RefSeq" id="WP_320756659.1">
    <property type="nucleotide sequence ID" value="NZ_JAWNGC010000008.1"/>
</dbReference>
<feature type="region of interest" description="Disordered" evidence="1">
    <location>
        <begin position="285"/>
        <end position="375"/>
    </location>
</feature>
<protein>
    <submittedName>
        <fullName evidence="3">Septation protein SepH</fullName>
    </submittedName>
</protein>
<feature type="region of interest" description="Disordered" evidence="1">
    <location>
        <begin position="187"/>
        <end position="271"/>
    </location>
</feature>
<proteinExistence type="predicted"/>
<feature type="domain" description="DUF3071" evidence="2">
    <location>
        <begin position="1"/>
        <end position="164"/>
    </location>
</feature>
<evidence type="ECO:0000256" key="1">
    <source>
        <dbReference type="SAM" id="MobiDB-lite"/>
    </source>
</evidence>
<organism evidence="3 4">
    <name type="scientific">Actinotignum urinale</name>
    <dbReference type="NCBI Taxonomy" id="190146"/>
    <lineage>
        <taxon>Bacteria</taxon>
        <taxon>Bacillati</taxon>
        <taxon>Actinomycetota</taxon>
        <taxon>Actinomycetes</taxon>
        <taxon>Actinomycetales</taxon>
        <taxon>Actinomycetaceae</taxon>
        <taxon>Actinotignum</taxon>
    </lineage>
</organism>
<accession>A0AAW9HRZ7</accession>
<dbReference type="AlphaFoldDB" id="A0AAW9HRZ7"/>
<dbReference type="Pfam" id="PF11268">
    <property type="entry name" value="DUF3071"/>
    <property type="match status" value="1"/>
</dbReference>
<evidence type="ECO:0000313" key="3">
    <source>
        <dbReference type="EMBL" id="MDY5155402.1"/>
    </source>
</evidence>